<feature type="domain" description="Aminoglycoside phosphotransferase" evidence="1">
    <location>
        <begin position="13"/>
        <end position="221"/>
    </location>
</feature>
<dbReference type="Proteomes" id="UP000054481">
    <property type="component" value="Unassembled WGS sequence"/>
</dbReference>
<name>A0A0F7ZZA0_9HYPO</name>
<proteinExistence type="predicted"/>
<dbReference type="InterPro" id="IPR002575">
    <property type="entry name" value="Aminoglycoside_PTrfase"/>
</dbReference>
<accession>A0A0F7ZZA0</accession>
<evidence type="ECO:0000259" key="1">
    <source>
        <dbReference type="Pfam" id="PF01636"/>
    </source>
</evidence>
<dbReference type="OrthoDB" id="10003767at2759"/>
<reference evidence="2 3" key="1">
    <citation type="journal article" date="2014" name="Genome Biol. Evol.">
        <title>Comparative genomics and transcriptomics analyses reveal divergent lifestyle features of nematode endoparasitic fungus Hirsutella minnesotensis.</title>
        <authorList>
            <person name="Lai Y."/>
            <person name="Liu K."/>
            <person name="Zhang X."/>
            <person name="Zhang X."/>
            <person name="Li K."/>
            <person name="Wang N."/>
            <person name="Shu C."/>
            <person name="Wu Y."/>
            <person name="Wang C."/>
            <person name="Bushley K.E."/>
            <person name="Xiang M."/>
            <person name="Liu X."/>
        </authorList>
    </citation>
    <scope>NUCLEOTIDE SEQUENCE [LARGE SCALE GENOMIC DNA]</scope>
    <source>
        <strain evidence="2 3">3608</strain>
    </source>
</reference>
<sequence>MPVVRDAWGKLVSEVTTMRHVQSHTSIRIPRVYAFGRDDTLVRGSLLPFMLMECVPGRPLDTRTWMHTTESQRQNLYTDLINTLAQLRALEFSKSGSLMPGPDDASSPIVGPSFSMTANEYERSCRLASIASRVFTSTKEFADYYCALLSGTYKQPVQDLEREQAMKELFALDSLLGQVTECIPLHETCSTFVLAHPDLRCGNVMIDDDFHIVSIIDWEFAITVPLRFFTPPSWITGHDPNTIRMVTGVPRETIFMEFCAVLIEMAKTSTACSLLCQDWSLKEDQDTHDRQVLLEISPIAQILRQPSGLVEVYYATTFRRLFGRSVRLDAVVNDFFEKDKNQVFAQRVEQMLRDSGRYTEYLRTRGLLEVDDYSWKIEQFLEKTKHLVPV</sequence>
<dbReference type="SUPFAM" id="SSF56112">
    <property type="entry name" value="Protein kinase-like (PK-like)"/>
    <property type="match status" value="1"/>
</dbReference>
<evidence type="ECO:0000313" key="2">
    <source>
        <dbReference type="EMBL" id="KJZ73857.1"/>
    </source>
</evidence>
<protein>
    <recommendedName>
        <fullName evidence="1">Aminoglycoside phosphotransferase domain-containing protein</fullName>
    </recommendedName>
</protein>
<dbReference type="EMBL" id="KQ030531">
    <property type="protein sequence ID" value="KJZ73857.1"/>
    <property type="molecule type" value="Genomic_DNA"/>
</dbReference>
<gene>
    <name evidence="2" type="ORF">HIM_06750</name>
</gene>
<dbReference type="InterPro" id="IPR011009">
    <property type="entry name" value="Kinase-like_dom_sf"/>
</dbReference>
<dbReference type="Pfam" id="PF01636">
    <property type="entry name" value="APH"/>
    <property type="match status" value="1"/>
</dbReference>
<keyword evidence="3" id="KW-1185">Reference proteome</keyword>
<organism evidence="2 3">
    <name type="scientific">Hirsutella minnesotensis 3608</name>
    <dbReference type="NCBI Taxonomy" id="1043627"/>
    <lineage>
        <taxon>Eukaryota</taxon>
        <taxon>Fungi</taxon>
        <taxon>Dikarya</taxon>
        <taxon>Ascomycota</taxon>
        <taxon>Pezizomycotina</taxon>
        <taxon>Sordariomycetes</taxon>
        <taxon>Hypocreomycetidae</taxon>
        <taxon>Hypocreales</taxon>
        <taxon>Ophiocordycipitaceae</taxon>
        <taxon>Hirsutella</taxon>
    </lineage>
</organism>
<dbReference type="InterPro" id="IPR051678">
    <property type="entry name" value="AGP_Transferase"/>
</dbReference>
<dbReference type="PANTHER" id="PTHR21310">
    <property type="entry name" value="AMINOGLYCOSIDE PHOSPHOTRANSFERASE-RELATED-RELATED"/>
    <property type="match status" value="1"/>
</dbReference>
<dbReference type="PANTHER" id="PTHR21310:SF15">
    <property type="entry name" value="AMINOGLYCOSIDE PHOSPHOTRANSFERASE DOMAIN-CONTAINING PROTEIN"/>
    <property type="match status" value="1"/>
</dbReference>
<dbReference type="Gene3D" id="3.90.1200.10">
    <property type="match status" value="1"/>
</dbReference>
<dbReference type="AlphaFoldDB" id="A0A0F7ZZA0"/>
<evidence type="ECO:0000313" key="3">
    <source>
        <dbReference type="Proteomes" id="UP000054481"/>
    </source>
</evidence>